<dbReference type="VEuPathDB" id="FungiDB:EMCG_02564"/>
<feature type="compositionally biased region" description="Basic and acidic residues" evidence="1">
    <location>
        <begin position="1"/>
        <end position="10"/>
    </location>
</feature>
<name>A0A2B7ZB19_9EURO</name>
<proteinExistence type="predicted"/>
<dbReference type="EMBL" id="PDND01000178">
    <property type="protein sequence ID" value="PGH30338.1"/>
    <property type="molecule type" value="Genomic_DNA"/>
</dbReference>
<feature type="region of interest" description="Disordered" evidence="1">
    <location>
        <begin position="334"/>
        <end position="359"/>
    </location>
</feature>
<evidence type="ECO:0000313" key="3">
    <source>
        <dbReference type="Proteomes" id="UP000226031"/>
    </source>
</evidence>
<gene>
    <name evidence="2" type="ORF">GX50_06896</name>
</gene>
<keyword evidence="3" id="KW-1185">Reference proteome</keyword>
<feature type="compositionally biased region" description="Basic and acidic residues" evidence="1">
    <location>
        <begin position="40"/>
        <end position="49"/>
    </location>
</feature>
<protein>
    <submittedName>
        <fullName evidence="2">Uncharacterized protein</fullName>
    </submittedName>
</protein>
<feature type="compositionally biased region" description="Basic and acidic residues" evidence="1">
    <location>
        <begin position="17"/>
        <end position="29"/>
    </location>
</feature>
<dbReference type="AlphaFoldDB" id="A0A2B7ZB19"/>
<evidence type="ECO:0000256" key="1">
    <source>
        <dbReference type="SAM" id="MobiDB-lite"/>
    </source>
</evidence>
<organism evidence="2 3">
    <name type="scientific">[Emmonsia] crescens</name>
    <dbReference type="NCBI Taxonomy" id="73230"/>
    <lineage>
        <taxon>Eukaryota</taxon>
        <taxon>Fungi</taxon>
        <taxon>Dikarya</taxon>
        <taxon>Ascomycota</taxon>
        <taxon>Pezizomycotina</taxon>
        <taxon>Eurotiomycetes</taxon>
        <taxon>Eurotiomycetidae</taxon>
        <taxon>Onygenales</taxon>
        <taxon>Ajellomycetaceae</taxon>
        <taxon>Emergomyces</taxon>
    </lineage>
</organism>
<comment type="caution">
    <text evidence="2">The sequence shown here is derived from an EMBL/GenBank/DDBJ whole genome shotgun (WGS) entry which is preliminary data.</text>
</comment>
<feature type="region of interest" description="Disordered" evidence="1">
    <location>
        <begin position="1"/>
        <end position="71"/>
    </location>
</feature>
<dbReference type="Proteomes" id="UP000226031">
    <property type="component" value="Unassembled WGS sequence"/>
</dbReference>
<reference evidence="2 3" key="1">
    <citation type="submission" date="2017-10" db="EMBL/GenBank/DDBJ databases">
        <title>Comparative genomics in systemic dimorphic fungi from Ajellomycetaceae.</title>
        <authorList>
            <person name="Munoz J.F."/>
            <person name="Mcewen J.G."/>
            <person name="Clay O.K."/>
            <person name="Cuomo C.A."/>
        </authorList>
    </citation>
    <scope>NUCLEOTIDE SEQUENCE [LARGE SCALE GENOMIC DNA]</scope>
    <source>
        <strain evidence="2 3">UAMH4076</strain>
    </source>
</reference>
<sequence length="359" mass="39653">MDSSNKRKEMDENELLEPPRGRRLSDRHSTGPTKSYNVHDYYRGMDFNKKARVTPKNPPSQPQKKAATCTSENYCPYPDPQPAGLAPSSLPSQGPKLLWDTCLECVGILPKHPKANKCKIHEDGQKCHYCERNFKMCLKIPRNLIPRVSNIQRLAESLGSLGTAARASKRRDILRKALAKEHTIFSEELKKHFERIGMQLYPHEHGAAVSSGNEITLTPTPASTTSPWWVTPATYNEGATVIMDSDATVVNEPTPTIGTDTGVHQAGSATANTAGLIPPTPNDIRWSTENSIESNHAPNTNIATLNLPPELFAVLGSIDNKLSQLINTWEAERRGADASVSNTGEARGQRKATHEVYWE</sequence>
<evidence type="ECO:0000313" key="2">
    <source>
        <dbReference type="EMBL" id="PGH30338.1"/>
    </source>
</evidence>
<accession>A0A2B7ZB19</accession>